<sequence length="140" mass="14688">MPRSLPASVIVPRSLPVSVVISRCQGLELLFPVVDGGSHRAYCWGPARGRGRARARGCAHGVASGRGCARGEAPTRGRAKEASPEPYVEAAEDQVPPEFGDPLFQETLLSTLYVSHPSVVPAPAVGAQIAHEVILTAANQ</sequence>
<protein>
    <submittedName>
        <fullName evidence="2">Uncharacterized protein</fullName>
    </submittedName>
</protein>
<accession>A0ABQ7VZS6</accession>
<feature type="compositionally biased region" description="Basic and acidic residues" evidence="1">
    <location>
        <begin position="73"/>
        <end position="83"/>
    </location>
</feature>
<evidence type="ECO:0000256" key="1">
    <source>
        <dbReference type="SAM" id="MobiDB-lite"/>
    </source>
</evidence>
<gene>
    <name evidence="2" type="ORF">KY290_010417</name>
</gene>
<feature type="region of interest" description="Disordered" evidence="1">
    <location>
        <begin position="62"/>
        <end position="91"/>
    </location>
</feature>
<keyword evidence="3" id="KW-1185">Reference proteome</keyword>
<evidence type="ECO:0000313" key="3">
    <source>
        <dbReference type="Proteomes" id="UP000826656"/>
    </source>
</evidence>
<comment type="caution">
    <text evidence="2">The sequence shown here is derived from an EMBL/GenBank/DDBJ whole genome shotgun (WGS) entry which is preliminary data.</text>
</comment>
<reference evidence="2 3" key="1">
    <citation type="journal article" date="2021" name="bioRxiv">
        <title>Chromosome-scale and haplotype-resolved genome assembly of a tetraploid potato cultivar.</title>
        <authorList>
            <person name="Sun H."/>
            <person name="Jiao W.-B."/>
            <person name="Krause K."/>
            <person name="Campoy J.A."/>
            <person name="Goel M."/>
            <person name="Folz-Donahue K."/>
            <person name="Kukat C."/>
            <person name="Huettel B."/>
            <person name="Schneeberger K."/>
        </authorList>
    </citation>
    <scope>NUCLEOTIDE SEQUENCE [LARGE SCALE GENOMIC DNA]</scope>
    <source>
        <strain evidence="2">SolTubOtavaFocal</strain>
        <tissue evidence="2">Leaves</tissue>
    </source>
</reference>
<proteinExistence type="predicted"/>
<dbReference type="Proteomes" id="UP000826656">
    <property type="component" value="Unassembled WGS sequence"/>
</dbReference>
<organism evidence="2 3">
    <name type="scientific">Solanum tuberosum</name>
    <name type="common">Potato</name>
    <dbReference type="NCBI Taxonomy" id="4113"/>
    <lineage>
        <taxon>Eukaryota</taxon>
        <taxon>Viridiplantae</taxon>
        <taxon>Streptophyta</taxon>
        <taxon>Embryophyta</taxon>
        <taxon>Tracheophyta</taxon>
        <taxon>Spermatophyta</taxon>
        <taxon>Magnoliopsida</taxon>
        <taxon>eudicotyledons</taxon>
        <taxon>Gunneridae</taxon>
        <taxon>Pentapetalae</taxon>
        <taxon>asterids</taxon>
        <taxon>lamiids</taxon>
        <taxon>Solanales</taxon>
        <taxon>Solanaceae</taxon>
        <taxon>Solanoideae</taxon>
        <taxon>Solaneae</taxon>
        <taxon>Solanum</taxon>
    </lineage>
</organism>
<name>A0ABQ7VZS6_SOLTU</name>
<dbReference type="EMBL" id="JAIVGD010000005">
    <property type="protein sequence ID" value="KAH0773280.1"/>
    <property type="molecule type" value="Genomic_DNA"/>
</dbReference>
<evidence type="ECO:0000313" key="2">
    <source>
        <dbReference type="EMBL" id="KAH0773280.1"/>
    </source>
</evidence>